<keyword evidence="4" id="KW-1185">Reference proteome</keyword>
<dbReference type="GO" id="GO:0006313">
    <property type="term" value="P:DNA transposition"/>
    <property type="evidence" value="ECO:0007669"/>
    <property type="project" value="InterPro"/>
</dbReference>
<accession>A0A2U0SJY9</accession>
<dbReference type="Pfam" id="PF02371">
    <property type="entry name" value="Transposase_20"/>
    <property type="match status" value="1"/>
</dbReference>
<dbReference type="AlphaFoldDB" id="A0A2U0SJY9"/>
<dbReference type="InterPro" id="IPR047650">
    <property type="entry name" value="Transpos_IS110"/>
</dbReference>
<dbReference type="InterPro" id="IPR003346">
    <property type="entry name" value="Transposase_20"/>
</dbReference>
<dbReference type="OrthoDB" id="5289737at2"/>
<comment type="caution">
    <text evidence="3">The sequence shown here is derived from an EMBL/GenBank/DDBJ whole genome shotgun (WGS) entry which is preliminary data.</text>
</comment>
<sequence length="344" mass="38150">MSEVSTIGLDIAKSVFHAHGADERGVMVFSRRLTRGKLLEFFAVQRRCTVALEACGGAHHWARELQAMGYRVRLIPPAYVKPFVKRHKNDAIDAEAICEAAQRPGMRFVAVKSEEQQAAGLVFRTRDLIVRQRTQLINAIRGHLTEYGWVAPRGTAHMTLLAEMLEDDEMASSLPAEALPMFRVMVDLLTELDKRLAMLDREIARRAKEDKAARRLMTIPGIGPIAATAILALAPPIETFAKSRDFAAWLGLAPRQHSTGGKQRLGSISKMGERTIRRLLIIGGSSVVRQACRRGAPAGSWLERMLARKPRMLVSVALANKMARMVWALLTRKEDYRAPAVAAA</sequence>
<evidence type="ECO:0000313" key="3">
    <source>
        <dbReference type="EMBL" id="PVX31652.1"/>
    </source>
</evidence>
<dbReference type="PANTHER" id="PTHR33055:SF3">
    <property type="entry name" value="PUTATIVE TRANSPOSASE FOR IS117-RELATED"/>
    <property type="match status" value="1"/>
</dbReference>
<name>A0A2U0SJY9_9SPHN</name>
<feature type="domain" description="Transposase IS116/IS110/IS902 C-terminal" evidence="2">
    <location>
        <begin position="213"/>
        <end position="289"/>
    </location>
</feature>
<dbReference type="PANTHER" id="PTHR33055">
    <property type="entry name" value="TRANSPOSASE FOR INSERTION SEQUENCE ELEMENT IS1111A"/>
    <property type="match status" value="1"/>
</dbReference>
<dbReference type="GO" id="GO:0003677">
    <property type="term" value="F:DNA binding"/>
    <property type="evidence" value="ECO:0007669"/>
    <property type="project" value="InterPro"/>
</dbReference>
<gene>
    <name evidence="3" type="ORF">DD559_19285</name>
</gene>
<dbReference type="NCBIfam" id="NF033542">
    <property type="entry name" value="transpos_IS110"/>
    <property type="match status" value="1"/>
</dbReference>
<evidence type="ECO:0000259" key="1">
    <source>
        <dbReference type="Pfam" id="PF01548"/>
    </source>
</evidence>
<evidence type="ECO:0000313" key="4">
    <source>
        <dbReference type="Proteomes" id="UP000245890"/>
    </source>
</evidence>
<dbReference type="EMBL" id="QENQ01000001">
    <property type="protein sequence ID" value="PVX31652.1"/>
    <property type="molecule type" value="Genomic_DNA"/>
</dbReference>
<dbReference type="Pfam" id="PF01548">
    <property type="entry name" value="DEDD_Tnp_IS110"/>
    <property type="match status" value="1"/>
</dbReference>
<proteinExistence type="predicted"/>
<protein>
    <submittedName>
        <fullName evidence="3">IS110 family transposase</fullName>
    </submittedName>
</protein>
<dbReference type="RefSeq" id="WP_116471037.1">
    <property type="nucleotide sequence ID" value="NZ_QENQ01000001.1"/>
</dbReference>
<dbReference type="GO" id="GO:0004803">
    <property type="term" value="F:transposase activity"/>
    <property type="evidence" value="ECO:0007669"/>
    <property type="project" value="InterPro"/>
</dbReference>
<organism evidence="3 4">
    <name type="scientific">Sphingomonas pokkalii</name>
    <dbReference type="NCBI Taxonomy" id="2175090"/>
    <lineage>
        <taxon>Bacteria</taxon>
        <taxon>Pseudomonadati</taxon>
        <taxon>Pseudomonadota</taxon>
        <taxon>Alphaproteobacteria</taxon>
        <taxon>Sphingomonadales</taxon>
        <taxon>Sphingomonadaceae</taxon>
        <taxon>Sphingomonas</taxon>
    </lineage>
</organism>
<reference evidence="3 4" key="1">
    <citation type="submission" date="2018-05" db="EMBL/GenBank/DDBJ databases">
        <title>Description of Sphingomonas pokkalii sp nov, isolated from the rhizosphere of saline tolerant pokkali rice and its draft genome analysis.</title>
        <authorList>
            <person name="Menon R."/>
            <person name="Kumari S."/>
            <person name="Rameshkumar N."/>
        </authorList>
    </citation>
    <scope>NUCLEOTIDE SEQUENCE [LARGE SCALE GENOMIC DNA]</scope>
    <source>
        <strain evidence="3 4">L3B27</strain>
    </source>
</reference>
<evidence type="ECO:0000259" key="2">
    <source>
        <dbReference type="Pfam" id="PF02371"/>
    </source>
</evidence>
<dbReference type="Proteomes" id="UP000245890">
    <property type="component" value="Unassembled WGS sequence"/>
</dbReference>
<dbReference type="InterPro" id="IPR002525">
    <property type="entry name" value="Transp_IS110-like_N"/>
</dbReference>
<feature type="domain" description="Transposase IS110-like N-terminal" evidence="1">
    <location>
        <begin position="7"/>
        <end position="147"/>
    </location>
</feature>